<accession>A0ACC1HG73</accession>
<name>A0ACC1HG73_9FUNG</name>
<reference evidence="1" key="1">
    <citation type="submission" date="2022-06" db="EMBL/GenBank/DDBJ databases">
        <title>Phylogenomic reconstructions and comparative analyses of Kickxellomycotina fungi.</title>
        <authorList>
            <person name="Reynolds N.K."/>
            <person name="Stajich J.E."/>
            <person name="Barry K."/>
            <person name="Grigoriev I.V."/>
            <person name="Crous P."/>
            <person name="Smith M.E."/>
        </authorList>
    </citation>
    <scope>NUCLEOTIDE SEQUENCE</scope>
    <source>
        <strain evidence="1">RSA 2271</strain>
    </source>
</reference>
<feature type="non-terminal residue" evidence="1">
    <location>
        <position position="1"/>
    </location>
</feature>
<proteinExistence type="predicted"/>
<evidence type="ECO:0000313" key="1">
    <source>
        <dbReference type="EMBL" id="KAJ1672939.1"/>
    </source>
</evidence>
<feature type="non-terminal residue" evidence="1">
    <location>
        <position position="208"/>
    </location>
</feature>
<sequence>FVVQGDGGKSVFYHRIGIDPQEIPHITLPFHLYILKHKQELDSKSTAIHAKMVTPDSVTICQHPSGMISSLDPARTILLYSALDAVCIDQIDPASFDQAIVVDSTWSQARSITFHDQNIRKFRTVTIRPRISHFWRFQNTDRSYMATIEAIYFLYRDFITNRLQLEEQNGEKMPDQASDSSNTTTTTTAIAAGNDGYDGRYDDLMFYY</sequence>
<comment type="caution">
    <text evidence="1">The sequence shown here is derived from an EMBL/GenBank/DDBJ whole genome shotgun (WGS) entry which is preliminary data.</text>
</comment>
<evidence type="ECO:0000313" key="2">
    <source>
        <dbReference type="Proteomes" id="UP001145114"/>
    </source>
</evidence>
<gene>
    <name evidence="1" type="ORF">EV182_006192</name>
</gene>
<keyword evidence="2" id="KW-1185">Reference proteome</keyword>
<protein>
    <submittedName>
        <fullName evidence="1">Uncharacterized protein</fullName>
    </submittedName>
</protein>
<dbReference type="EMBL" id="JAMZIH010007604">
    <property type="protein sequence ID" value="KAJ1672939.1"/>
    <property type="molecule type" value="Genomic_DNA"/>
</dbReference>
<organism evidence="1 2">
    <name type="scientific">Spiromyces aspiralis</name>
    <dbReference type="NCBI Taxonomy" id="68401"/>
    <lineage>
        <taxon>Eukaryota</taxon>
        <taxon>Fungi</taxon>
        <taxon>Fungi incertae sedis</taxon>
        <taxon>Zoopagomycota</taxon>
        <taxon>Kickxellomycotina</taxon>
        <taxon>Kickxellomycetes</taxon>
        <taxon>Kickxellales</taxon>
        <taxon>Kickxellaceae</taxon>
        <taxon>Spiromyces</taxon>
    </lineage>
</organism>
<dbReference type="Proteomes" id="UP001145114">
    <property type="component" value="Unassembled WGS sequence"/>
</dbReference>